<keyword evidence="3" id="KW-1185">Reference proteome</keyword>
<evidence type="ECO:0000313" key="2">
    <source>
        <dbReference type="EMBL" id="PTB52717.1"/>
    </source>
</evidence>
<accession>A0A2T4A6N5</accession>
<organism evidence="2 3">
    <name type="scientific">Trichoderma harzianum CBS 226.95</name>
    <dbReference type="NCBI Taxonomy" id="983964"/>
    <lineage>
        <taxon>Eukaryota</taxon>
        <taxon>Fungi</taxon>
        <taxon>Dikarya</taxon>
        <taxon>Ascomycota</taxon>
        <taxon>Pezizomycotina</taxon>
        <taxon>Sordariomycetes</taxon>
        <taxon>Hypocreomycetidae</taxon>
        <taxon>Hypocreales</taxon>
        <taxon>Hypocreaceae</taxon>
        <taxon>Trichoderma</taxon>
    </lineage>
</organism>
<dbReference type="EMBL" id="KZ679683">
    <property type="protein sequence ID" value="PTB52717.1"/>
    <property type="molecule type" value="Genomic_DNA"/>
</dbReference>
<dbReference type="Proteomes" id="UP000241690">
    <property type="component" value="Unassembled WGS sequence"/>
</dbReference>
<dbReference type="AlphaFoldDB" id="A0A2T4A6N5"/>
<sequence length="97" mass="10492">MASSSARQSRPSSVVPQPGPDGLLRGTAFALLRLFARASMPLLIGSPSVASTCLHRYPFARTDAVFPLVFSKRASFSRPFSQSDAHVLSILTMRDRA</sequence>
<dbReference type="RefSeq" id="XP_024772394.1">
    <property type="nucleotide sequence ID" value="XM_024915423.1"/>
</dbReference>
<evidence type="ECO:0000313" key="3">
    <source>
        <dbReference type="Proteomes" id="UP000241690"/>
    </source>
</evidence>
<feature type="region of interest" description="Disordered" evidence="1">
    <location>
        <begin position="1"/>
        <end position="22"/>
    </location>
</feature>
<dbReference type="GeneID" id="36623992"/>
<reference evidence="2 3" key="1">
    <citation type="submission" date="2016-07" db="EMBL/GenBank/DDBJ databases">
        <title>Multiple horizontal gene transfer events from other fungi enriched the ability of initially mycotrophic Trichoderma (Ascomycota) to feed on dead plant biomass.</title>
        <authorList>
            <consortium name="DOE Joint Genome Institute"/>
            <person name="Aerts A."/>
            <person name="Atanasova L."/>
            <person name="Chenthamara K."/>
            <person name="Zhang J."/>
            <person name="Grujic M."/>
            <person name="Henrissat B."/>
            <person name="Kuo A."/>
            <person name="Salamov A."/>
            <person name="Lipzen A."/>
            <person name="Labutti K."/>
            <person name="Barry K."/>
            <person name="Miao Y."/>
            <person name="Rahimi M.J."/>
            <person name="Shen Q."/>
            <person name="Grigoriev I.V."/>
            <person name="Kubicek C.P."/>
            <person name="Druzhinina I.S."/>
        </authorList>
    </citation>
    <scope>NUCLEOTIDE SEQUENCE [LARGE SCALE GENOMIC DNA]</scope>
    <source>
        <strain evidence="2 3">CBS 226.95</strain>
    </source>
</reference>
<proteinExistence type="predicted"/>
<name>A0A2T4A6N5_TRIHA</name>
<evidence type="ECO:0000256" key="1">
    <source>
        <dbReference type="SAM" id="MobiDB-lite"/>
    </source>
</evidence>
<protein>
    <submittedName>
        <fullName evidence="2">Uncharacterized protein</fullName>
    </submittedName>
</protein>
<gene>
    <name evidence="2" type="ORF">M431DRAFT_470091</name>
</gene>